<evidence type="ECO:0000313" key="2">
    <source>
        <dbReference type="Proteomes" id="UP000429484"/>
    </source>
</evidence>
<protein>
    <submittedName>
        <fullName evidence="1">Uncharacterized protein</fullName>
    </submittedName>
</protein>
<proteinExistence type="predicted"/>
<dbReference type="RefSeq" id="WP_153349671.1">
    <property type="nucleotide sequence ID" value="NZ_WISR01000124.1"/>
</dbReference>
<evidence type="ECO:0000313" key="1">
    <source>
        <dbReference type="EMBL" id="MQW33560.1"/>
    </source>
</evidence>
<gene>
    <name evidence="1" type="ORF">GHK53_12310</name>
</gene>
<accession>A0AAW9TR34</accession>
<dbReference type="EMBL" id="WISR01000124">
    <property type="protein sequence ID" value="MQW33560.1"/>
    <property type="molecule type" value="Genomic_DNA"/>
</dbReference>
<reference evidence="1 2" key="1">
    <citation type="journal article" date="2013" name="Genome Biol.">
        <title>Comparative genomics of the core and accessory genomes of 48 Sinorhizobium strains comprising five genospecies.</title>
        <authorList>
            <person name="Sugawara M."/>
            <person name="Epstein B."/>
            <person name="Badgley B.D."/>
            <person name="Unno T."/>
            <person name="Xu L."/>
            <person name="Reese J."/>
            <person name="Gyaneshwar P."/>
            <person name="Denny R."/>
            <person name="Mudge J."/>
            <person name="Bharti A.K."/>
            <person name="Farmer A.D."/>
            <person name="May G.D."/>
            <person name="Woodward J.E."/>
            <person name="Medigue C."/>
            <person name="Vallenet D."/>
            <person name="Lajus A."/>
            <person name="Rouy Z."/>
            <person name="Martinez-Vaz B."/>
            <person name="Tiffin P."/>
            <person name="Young N.D."/>
            <person name="Sadowsky M.J."/>
        </authorList>
    </citation>
    <scope>NUCLEOTIDE SEQUENCE [LARGE SCALE GENOMIC DNA]</scope>
    <source>
        <strain evidence="1 2">N6B1</strain>
    </source>
</reference>
<dbReference type="AlphaFoldDB" id="A0AAW9TR34"/>
<name>A0AAW9TR34_RHIML</name>
<comment type="caution">
    <text evidence="1">The sequence shown here is derived from an EMBL/GenBank/DDBJ whole genome shotgun (WGS) entry which is preliminary data.</text>
</comment>
<organism evidence="1 2">
    <name type="scientific">Rhizobium meliloti</name>
    <name type="common">Ensifer meliloti</name>
    <name type="synonym">Sinorhizobium meliloti</name>
    <dbReference type="NCBI Taxonomy" id="382"/>
    <lineage>
        <taxon>Bacteria</taxon>
        <taxon>Pseudomonadati</taxon>
        <taxon>Pseudomonadota</taxon>
        <taxon>Alphaproteobacteria</taxon>
        <taxon>Hyphomicrobiales</taxon>
        <taxon>Rhizobiaceae</taxon>
        <taxon>Sinorhizobium/Ensifer group</taxon>
        <taxon>Sinorhizobium</taxon>
    </lineage>
</organism>
<dbReference type="Proteomes" id="UP000429484">
    <property type="component" value="Unassembled WGS sequence"/>
</dbReference>
<sequence>MELIDRYVPRHTREEVVEMSIRYEERITALLRTIHDYHQRCHGLQVHLAELEEEYAKRTMIKVHPGHLSTESEFSICHQVPIYRAYWRPEPMVATIALPERPLHKDEFPRLFAATMKQFEKQLVHGLTEKLKGEYAKLYASSAPPR</sequence>